<proteinExistence type="predicted"/>
<organism evidence="1">
    <name type="scientific">Woronichinia naegeliana WA131</name>
    <dbReference type="NCBI Taxonomy" id="2824559"/>
    <lineage>
        <taxon>Bacteria</taxon>
        <taxon>Bacillati</taxon>
        <taxon>Cyanobacteriota</taxon>
        <taxon>Cyanophyceae</taxon>
        <taxon>Synechococcales</taxon>
        <taxon>Coelosphaeriaceae</taxon>
        <taxon>Woronichinia</taxon>
    </lineage>
</organism>
<dbReference type="Proteomes" id="UP001065613">
    <property type="component" value="Chromosome"/>
</dbReference>
<sequence length="84" mass="9737">MKEQYDFSTGKRGAIDPIPQGKTQITLYLDDEIIDWFRETVNAQNGGNYQTLINQALQDYIQQKGESLESLLRRILREELTTSK</sequence>
<name>A0A977PYS4_9CYAN</name>
<dbReference type="EMBL" id="CP073041">
    <property type="protein sequence ID" value="UXE63628.1"/>
    <property type="molecule type" value="Genomic_DNA"/>
</dbReference>
<dbReference type="InterPro" id="IPR025528">
    <property type="entry name" value="BrnA_antitoxin"/>
</dbReference>
<reference evidence="1" key="1">
    <citation type="submission" date="2021-04" db="EMBL/GenBank/DDBJ databases">
        <title>Genome sequence of Woronichinia naegeliana from Washington state freshwater lake bloom.</title>
        <authorList>
            <person name="Dreher T.W."/>
        </authorList>
    </citation>
    <scope>NUCLEOTIDE SEQUENCE</scope>
    <source>
        <strain evidence="1">WA131</strain>
    </source>
</reference>
<protein>
    <submittedName>
        <fullName evidence="1">BrnA antitoxin family protein</fullName>
    </submittedName>
</protein>
<evidence type="ECO:0000313" key="1">
    <source>
        <dbReference type="EMBL" id="UXE63628.1"/>
    </source>
</evidence>
<dbReference type="KEGG" id="wna:KA717_14060"/>
<accession>A0A977PYS4</accession>
<dbReference type="AlphaFoldDB" id="A0A977PYS4"/>
<dbReference type="Pfam" id="PF14384">
    <property type="entry name" value="BrnA_antitoxin"/>
    <property type="match status" value="1"/>
</dbReference>
<gene>
    <name evidence="1" type="ORF">KA717_14060</name>
</gene>